<evidence type="ECO:0000256" key="4">
    <source>
        <dbReference type="ARBA" id="ARBA00022597"/>
    </source>
</evidence>
<dbReference type="Gene3D" id="1.20.1250.20">
    <property type="entry name" value="MFS general substrate transporter like domains"/>
    <property type="match status" value="2"/>
</dbReference>
<evidence type="ECO:0000256" key="7">
    <source>
        <dbReference type="ARBA" id="ARBA00023136"/>
    </source>
</evidence>
<evidence type="ECO:0000256" key="3">
    <source>
        <dbReference type="ARBA" id="ARBA00022475"/>
    </source>
</evidence>
<dbReference type="GO" id="GO:0022857">
    <property type="term" value="F:transmembrane transporter activity"/>
    <property type="evidence" value="ECO:0007669"/>
    <property type="project" value="InterPro"/>
</dbReference>
<dbReference type="InterPro" id="IPR011701">
    <property type="entry name" value="MFS"/>
</dbReference>
<keyword evidence="6 9" id="KW-1133">Transmembrane helix</keyword>
<reference evidence="10 11" key="1">
    <citation type="submission" date="2016-10" db="EMBL/GenBank/DDBJ databases">
        <authorList>
            <person name="Varghese N."/>
            <person name="Submissions S."/>
        </authorList>
    </citation>
    <scope>NUCLEOTIDE SEQUENCE [LARGE SCALE GENOMIC DNA]</scope>
    <source>
        <strain evidence="10 11">DSM 1361</strain>
    </source>
</reference>
<dbReference type="AlphaFoldDB" id="A0A662ZH87"/>
<feature type="transmembrane region" description="Helical" evidence="9">
    <location>
        <begin position="77"/>
        <end position="95"/>
    </location>
</feature>
<sequence length="441" mass="47809">MIKEYLNKRFFSFLTLIFCSGSSLAMTLPIMSLYLMNEVHADGSQLGNFFIISAVSGIIVTQIIAKFSDSKLSRRDLMILGYSAGALTTLTYIFFPDYGIIVTAGVAFSSISMVATPQVFALAREYALLKYGDALMFTSYLRAVFSLSWVMTPPIAYVLFVDYGSRFTFMVATMIFLTGALVAFFMMPKALFKSGSEHDFEDTPSSSIGDLMDTENSNETGRNSQSEAHAEDVKGDSSSGFKNLLKSGNVMSIVFLFLAFMLLWCCNSAYLISMPVFVTREASVAGTLIDTNRLPGVMMGLAALLEIPVMIYCGGLARKIGLKTLIILCGCFGCLFYVSLSFGPISSVSLLFMQIFNAIFIGILASLGMVYMQELLPKFPGQATTLYNNSVHTGGIISGYLVSRAMSAGGTVLVFETGIVFTAIAVVLLFAVSGVGISRKD</sequence>
<feature type="transmembrane region" description="Helical" evidence="9">
    <location>
        <begin position="49"/>
        <end position="65"/>
    </location>
</feature>
<evidence type="ECO:0000256" key="1">
    <source>
        <dbReference type="ARBA" id="ARBA00004651"/>
    </source>
</evidence>
<dbReference type="GO" id="GO:0005886">
    <property type="term" value="C:plasma membrane"/>
    <property type="evidence" value="ECO:0007669"/>
    <property type="project" value="UniProtKB-SubCell"/>
</dbReference>
<evidence type="ECO:0000313" key="10">
    <source>
        <dbReference type="EMBL" id="SFP31870.1"/>
    </source>
</evidence>
<keyword evidence="5 9" id="KW-0812">Transmembrane</keyword>
<feature type="transmembrane region" description="Helical" evidence="9">
    <location>
        <begin position="351"/>
        <end position="372"/>
    </location>
</feature>
<name>A0A662ZH87_9GAMM</name>
<feature type="transmembrane region" description="Helical" evidence="9">
    <location>
        <begin position="293"/>
        <end position="313"/>
    </location>
</feature>
<dbReference type="Proteomes" id="UP000243745">
    <property type="component" value="Unassembled WGS sequence"/>
</dbReference>
<keyword evidence="11" id="KW-1185">Reference proteome</keyword>
<evidence type="ECO:0000256" key="8">
    <source>
        <dbReference type="SAM" id="MobiDB-lite"/>
    </source>
</evidence>
<dbReference type="RefSeq" id="WP_177178498.1">
    <property type="nucleotide sequence ID" value="NZ_FOXF01000015.1"/>
</dbReference>
<evidence type="ECO:0000256" key="5">
    <source>
        <dbReference type="ARBA" id="ARBA00022692"/>
    </source>
</evidence>
<keyword evidence="2" id="KW-0813">Transport</keyword>
<evidence type="ECO:0000256" key="2">
    <source>
        <dbReference type="ARBA" id="ARBA00022448"/>
    </source>
</evidence>
<feature type="transmembrane region" description="Helical" evidence="9">
    <location>
        <begin position="325"/>
        <end position="345"/>
    </location>
</feature>
<feature type="transmembrane region" description="Helical" evidence="9">
    <location>
        <begin position="250"/>
        <end position="273"/>
    </location>
</feature>
<dbReference type="Pfam" id="PF07690">
    <property type="entry name" value="MFS_1"/>
    <property type="match status" value="1"/>
</dbReference>
<feature type="compositionally biased region" description="Polar residues" evidence="8">
    <location>
        <begin position="203"/>
        <end position="227"/>
    </location>
</feature>
<dbReference type="PANTHER" id="PTHR23535">
    <property type="entry name" value="SUGAR EFFLUX TRANSPORTER A-RELATED"/>
    <property type="match status" value="1"/>
</dbReference>
<feature type="transmembrane region" description="Helical" evidence="9">
    <location>
        <begin position="101"/>
        <end position="123"/>
    </location>
</feature>
<feature type="transmembrane region" description="Helical" evidence="9">
    <location>
        <begin position="167"/>
        <end position="187"/>
    </location>
</feature>
<protein>
    <submittedName>
        <fullName evidence="10">MFS transporter, SET family, sugar efflux transporter</fullName>
    </submittedName>
</protein>
<dbReference type="InterPro" id="IPR036259">
    <property type="entry name" value="MFS_trans_sf"/>
</dbReference>
<evidence type="ECO:0000256" key="6">
    <source>
        <dbReference type="ARBA" id="ARBA00022989"/>
    </source>
</evidence>
<proteinExistence type="predicted"/>
<evidence type="ECO:0000256" key="9">
    <source>
        <dbReference type="SAM" id="Phobius"/>
    </source>
</evidence>
<accession>A0A662ZH87</accession>
<keyword evidence="7 9" id="KW-0472">Membrane</keyword>
<comment type="subcellular location">
    <subcellularLocation>
        <location evidence="1">Cell membrane</location>
        <topology evidence="1">Multi-pass membrane protein</topology>
    </subcellularLocation>
</comment>
<organism evidence="10 11">
    <name type="scientific">Ruminobacter amylophilus</name>
    <dbReference type="NCBI Taxonomy" id="867"/>
    <lineage>
        <taxon>Bacteria</taxon>
        <taxon>Pseudomonadati</taxon>
        <taxon>Pseudomonadota</taxon>
        <taxon>Gammaproteobacteria</taxon>
        <taxon>Aeromonadales</taxon>
        <taxon>Succinivibrionaceae</taxon>
        <taxon>Ruminobacter</taxon>
    </lineage>
</organism>
<keyword evidence="4" id="KW-0762">Sugar transport</keyword>
<dbReference type="EMBL" id="FOXF01000015">
    <property type="protein sequence ID" value="SFP31870.1"/>
    <property type="molecule type" value="Genomic_DNA"/>
</dbReference>
<feature type="region of interest" description="Disordered" evidence="8">
    <location>
        <begin position="195"/>
        <end position="237"/>
    </location>
</feature>
<keyword evidence="3" id="KW-1003">Cell membrane</keyword>
<dbReference type="SUPFAM" id="SSF103473">
    <property type="entry name" value="MFS general substrate transporter"/>
    <property type="match status" value="1"/>
</dbReference>
<gene>
    <name evidence="10" type="ORF">SAMN02910344_01071</name>
</gene>
<feature type="transmembrane region" description="Helical" evidence="9">
    <location>
        <begin position="413"/>
        <end position="437"/>
    </location>
</feature>
<dbReference type="PANTHER" id="PTHR23535:SF2">
    <property type="entry name" value="SUGAR EFFLUX TRANSPORTER A-RELATED"/>
    <property type="match status" value="1"/>
</dbReference>
<feature type="transmembrane region" description="Helical" evidence="9">
    <location>
        <begin position="143"/>
        <end position="161"/>
    </location>
</feature>
<evidence type="ECO:0000313" key="11">
    <source>
        <dbReference type="Proteomes" id="UP000243745"/>
    </source>
</evidence>